<reference evidence="1" key="2">
    <citation type="journal article" date="2015" name="Fish Shellfish Immunol.">
        <title>Early steps in the European eel (Anguilla anguilla)-Vibrio vulnificus interaction in the gills: Role of the RtxA13 toxin.</title>
        <authorList>
            <person name="Callol A."/>
            <person name="Pajuelo D."/>
            <person name="Ebbesson L."/>
            <person name="Teles M."/>
            <person name="MacKenzie S."/>
            <person name="Amaro C."/>
        </authorList>
    </citation>
    <scope>NUCLEOTIDE SEQUENCE</scope>
</reference>
<sequence>MSCATLIFYSSKSIFVVINRIQRRSPFHSRCEALDEFSVFAATHLRCVIICLHCSRVAVLGMTTEST</sequence>
<evidence type="ECO:0000313" key="1">
    <source>
        <dbReference type="EMBL" id="JAI00834.1"/>
    </source>
</evidence>
<proteinExistence type="predicted"/>
<dbReference type="AlphaFoldDB" id="A0A0E9XGM5"/>
<name>A0A0E9XGM5_ANGAN</name>
<protein>
    <submittedName>
        <fullName evidence="1">Uncharacterized protein</fullName>
    </submittedName>
</protein>
<dbReference type="EMBL" id="GBXM01007744">
    <property type="protein sequence ID" value="JAI00834.1"/>
    <property type="molecule type" value="Transcribed_RNA"/>
</dbReference>
<reference evidence="1" key="1">
    <citation type="submission" date="2014-11" db="EMBL/GenBank/DDBJ databases">
        <authorList>
            <person name="Amaro Gonzalez C."/>
        </authorList>
    </citation>
    <scope>NUCLEOTIDE SEQUENCE</scope>
</reference>
<accession>A0A0E9XGM5</accession>
<organism evidence="1">
    <name type="scientific">Anguilla anguilla</name>
    <name type="common">European freshwater eel</name>
    <name type="synonym">Muraena anguilla</name>
    <dbReference type="NCBI Taxonomy" id="7936"/>
    <lineage>
        <taxon>Eukaryota</taxon>
        <taxon>Metazoa</taxon>
        <taxon>Chordata</taxon>
        <taxon>Craniata</taxon>
        <taxon>Vertebrata</taxon>
        <taxon>Euteleostomi</taxon>
        <taxon>Actinopterygii</taxon>
        <taxon>Neopterygii</taxon>
        <taxon>Teleostei</taxon>
        <taxon>Anguilliformes</taxon>
        <taxon>Anguillidae</taxon>
        <taxon>Anguilla</taxon>
    </lineage>
</organism>